<evidence type="ECO:0000256" key="4">
    <source>
        <dbReference type="ARBA" id="ARBA00023154"/>
    </source>
</evidence>
<dbReference type="EMBL" id="CP034852">
    <property type="protein sequence ID" value="QCI26971.1"/>
    <property type="molecule type" value="Genomic_DNA"/>
</dbReference>
<dbReference type="EC" id="5.1.1.7" evidence="6 7"/>
<dbReference type="NCBIfam" id="TIGR00652">
    <property type="entry name" value="DapF"/>
    <property type="match status" value="1"/>
</dbReference>
<dbReference type="PANTHER" id="PTHR31689">
    <property type="entry name" value="DIAMINOPIMELATE EPIMERASE, CHLOROPLASTIC"/>
    <property type="match status" value="1"/>
</dbReference>
<feature type="site" description="Could be important to modulate the pK values of the two catalytic cysteine residues" evidence="6">
    <location>
        <position position="171"/>
    </location>
</feature>
<evidence type="ECO:0000256" key="5">
    <source>
        <dbReference type="ARBA" id="ARBA00023235"/>
    </source>
</evidence>
<dbReference type="GO" id="GO:0008837">
    <property type="term" value="F:diaminopimelate epimerase activity"/>
    <property type="evidence" value="ECO:0007669"/>
    <property type="project" value="UniProtKB-UniRule"/>
</dbReference>
<keyword evidence="3 6" id="KW-0028">Amino-acid biosynthesis</keyword>
<keyword evidence="9" id="KW-1185">Reference proteome</keyword>
<comment type="function">
    <text evidence="6">Catalyzes the stereoinversion of LL-2,6-diaminopimelate (L,L-DAP) to meso-diaminopimelate (meso-DAP), a precursor of L-lysine and an essential component of the bacterial peptidoglycan.</text>
</comment>
<feature type="active site" description="Proton donor" evidence="6">
    <location>
        <position position="84"/>
    </location>
</feature>
<dbReference type="Pfam" id="PF01678">
    <property type="entry name" value="DAP_epimerase"/>
    <property type="match status" value="2"/>
</dbReference>
<comment type="subcellular location">
    <subcellularLocation>
        <location evidence="6">Cytoplasm</location>
    </subcellularLocation>
</comment>
<protein>
    <recommendedName>
        <fullName evidence="6 7">Diaminopimelate epimerase</fullName>
        <shortName evidence="6">DAP epimerase</shortName>
        <ecNumber evidence="6 7">5.1.1.7</ecNumber>
    </recommendedName>
    <alternativeName>
        <fullName evidence="6">PLP-independent amino acid racemase</fullName>
    </alternativeName>
</protein>
<dbReference type="FunFam" id="3.10.310.10:FF:000001">
    <property type="entry name" value="Diaminopimelate epimerase"/>
    <property type="match status" value="1"/>
</dbReference>
<dbReference type="Gene3D" id="3.10.310.10">
    <property type="entry name" value="Diaminopimelate Epimerase, Chain A, domain 1"/>
    <property type="match status" value="2"/>
</dbReference>
<dbReference type="OrthoDB" id="9805408at2"/>
<evidence type="ECO:0000256" key="2">
    <source>
        <dbReference type="ARBA" id="ARBA00022490"/>
    </source>
</evidence>
<keyword evidence="4 6" id="KW-0457">Lysine biosynthesis</keyword>
<dbReference type="InterPro" id="IPR001653">
    <property type="entry name" value="DAP_epimerase_DapF"/>
</dbReference>
<feature type="site" description="Important for dimerization" evidence="6">
    <location>
        <position position="280"/>
    </location>
</feature>
<feature type="active site" description="Proton acceptor" evidence="6">
    <location>
        <position position="229"/>
    </location>
</feature>
<dbReference type="UniPathway" id="UPA00034">
    <property type="reaction ID" value="UER00025"/>
</dbReference>
<dbReference type="GO" id="GO:0009089">
    <property type="term" value="P:lysine biosynthetic process via diaminopimelate"/>
    <property type="evidence" value="ECO:0007669"/>
    <property type="project" value="UniProtKB-UniRule"/>
</dbReference>
<dbReference type="PANTHER" id="PTHR31689:SF0">
    <property type="entry name" value="DIAMINOPIMELATE EPIMERASE"/>
    <property type="match status" value="1"/>
</dbReference>
<feature type="site" description="Could be important to modulate the pK values of the two catalytic cysteine residues" evidence="6">
    <location>
        <position position="220"/>
    </location>
</feature>
<gene>
    <name evidence="6" type="primary">dapF</name>
    <name evidence="8" type="ORF">D9V80_02345</name>
</gene>
<reference evidence="8 9" key="1">
    <citation type="submission" date="2018-12" db="EMBL/GenBank/DDBJ databases">
        <authorList>
            <person name="Chong R.A."/>
        </authorList>
    </citation>
    <scope>NUCLEOTIDE SEQUENCE [LARGE SCALE GENOMIC DNA]</scope>
    <source>
        <strain evidence="8 9">Tca</strain>
    </source>
</reference>
<evidence type="ECO:0000313" key="9">
    <source>
        <dbReference type="Proteomes" id="UP000298782"/>
    </source>
</evidence>
<feature type="binding site" evidence="6">
    <location>
        <begin position="230"/>
        <end position="231"/>
    </location>
    <ligand>
        <name>substrate</name>
    </ligand>
</feature>
<feature type="binding site" evidence="6">
    <location>
        <begin position="220"/>
        <end position="221"/>
    </location>
    <ligand>
        <name>substrate</name>
    </ligand>
</feature>
<evidence type="ECO:0000256" key="6">
    <source>
        <dbReference type="HAMAP-Rule" id="MF_00197"/>
    </source>
</evidence>
<evidence type="ECO:0000256" key="7">
    <source>
        <dbReference type="NCBIfam" id="TIGR00652"/>
    </source>
</evidence>
<feature type="binding site" evidence="6">
    <location>
        <begin position="85"/>
        <end position="86"/>
    </location>
    <ligand>
        <name>substrate</name>
    </ligand>
</feature>
<comment type="subunit">
    <text evidence="6">Homodimer.</text>
</comment>
<dbReference type="AlphaFoldDB" id="A0A4D6YK11"/>
<comment type="similarity">
    <text evidence="1 6">Belongs to the diaminopimelate epimerase family.</text>
</comment>
<sequence>MNMFNTNKKKIFFTKMHGLKNDFVIINNYNKKYCFSKNLIKKISNRYTGIGCDQVLILEPPLNTFSSDFHYRIFNSNGIEVFQCGNGVRCLSQFIKKEKLISKKKITVSTNTTIMKVENIDDKVVKVWMQEPDFHPNASHFNIQLISEKYSILVNQNLIVDFGVVFLGNPHCVIIVQDINNINVNYIGKFLNNKSFFLEGVNVEFMEIINKNMIKVRVYERGVGETQACGSGACAAASIGILNNLLNEKVVVKLNGGKITIFWNRKKKIFNMIGETEYVYEGYFYI</sequence>
<keyword evidence="5 6" id="KW-0413">Isomerase</keyword>
<feature type="binding site" evidence="6">
    <location>
        <position position="75"/>
    </location>
    <ligand>
        <name>substrate</name>
    </ligand>
</feature>
<name>A0A4D6YK11_9GAMM</name>
<feature type="binding site" evidence="6">
    <location>
        <position position="21"/>
    </location>
    <ligand>
        <name>substrate</name>
    </ligand>
</feature>
<reference evidence="8 9" key="2">
    <citation type="submission" date="2019-05" db="EMBL/GenBank/DDBJ databases">
        <title>Genome evolution of the obligate endosymbiont Buchnera aphidicola.</title>
        <authorList>
            <person name="Moran N.A."/>
        </authorList>
    </citation>
    <scope>NUCLEOTIDE SEQUENCE [LARGE SCALE GENOMIC DNA]</scope>
    <source>
        <strain evidence="8 9">Tca</strain>
    </source>
</reference>
<comment type="catalytic activity">
    <reaction evidence="6">
        <text>(2S,6S)-2,6-diaminopimelate = meso-2,6-diaminopimelate</text>
        <dbReference type="Rhea" id="RHEA:15393"/>
        <dbReference type="ChEBI" id="CHEBI:57609"/>
        <dbReference type="ChEBI" id="CHEBI:57791"/>
        <dbReference type="EC" id="5.1.1.7"/>
    </reaction>
</comment>
<evidence type="ECO:0000313" key="8">
    <source>
        <dbReference type="EMBL" id="QCI26971.1"/>
    </source>
</evidence>
<proteinExistence type="inferred from homology"/>
<keyword evidence="2 6" id="KW-0963">Cytoplasm</keyword>
<dbReference type="Proteomes" id="UP000298782">
    <property type="component" value="Chromosome"/>
</dbReference>
<evidence type="ECO:0000256" key="1">
    <source>
        <dbReference type="ARBA" id="ARBA00010219"/>
    </source>
</evidence>
<comment type="pathway">
    <text evidence="6">Amino-acid biosynthesis; L-lysine biosynthesis via DAP pathway; DL-2,6-diaminopimelate from LL-2,6-diaminopimelate: step 1/1.</text>
</comment>
<feature type="binding site" evidence="6">
    <location>
        <position position="202"/>
    </location>
    <ligand>
        <name>substrate</name>
    </ligand>
</feature>
<dbReference type="HAMAP" id="MF_00197">
    <property type="entry name" value="DAP_epimerase"/>
    <property type="match status" value="1"/>
</dbReference>
<accession>A0A4D6YK11</accession>
<organism evidence="8 9">
    <name type="scientific">Buchnera aphidicola</name>
    <name type="common">Thelaxes californica</name>
    <dbReference type="NCBI Taxonomy" id="1315998"/>
    <lineage>
        <taxon>Bacteria</taxon>
        <taxon>Pseudomonadati</taxon>
        <taxon>Pseudomonadota</taxon>
        <taxon>Gammaproteobacteria</taxon>
        <taxon>Enterobacterales</taxon>
        <taxon>Erwiniaceae</taxon>
        <taxon>Buchnera</taxon>
    </lineage>
</organism>
<feature type="binding site" evidence="6">
    <location>
        <position position="169"/>
    </location>
    <ligand>
        <name>substrate</name>
    </ligand>
</feature>
<dbReference type="SUPFAM" id="SSF54506">
    <property type="entry name" value="Diaminopimelate epimerase-like"/>
    <property type="match status" value="2"/>
</dbReference>
<feature type="binding site" evidence="6">
    <location>
        <position position="54"/>
    </location>
    <ligand>
        <name>substrate</name>
    </ligand>
</feature>
<dbReference type="GO" id="GO:0005829">
    <property type="term" value="C:cytosol"/>
    <property type="evidence" value="ECO:0007669"/>
    <property type="project" value="TreeGrafter"/>
</dbReference>
<evidence type="ECO:0000256" key="3">
    <source>
        <dbReference type="ARBA" id="ARBA00022605"/>
    </source>
</evidence>